<dbReference type="SMART" id="SM00534">
    <property type="entry name" value="MUTSac"/>
    <property type="match status" value="1"/>
</dbReference>
<dbReference type="InterPro" id="IPR000432">
    <property type="entry name" value="DNA_mismatch_repair_MutS_C"/>
</dbReference>
<dbReference type="GO" id="GO:0140664">
    <property type="term" value="F:ATP-dependent DNA damage sensor activity"/>
    <property type="evidence" value="ECO:0007669"/>
    <property type="project" value="InterPro"/>
</dbReference>
<dbReference type="GO" id="GO:0005524">
    <property type="term" value="F:ATP binding"/>
    <property type="evidence" value="ECO:0007669"/>
    <property type="project" value="UniProtKB-KW"/>
</dbReference>
<dbReference type="InterPro" id="IPR036187">
    <property type="entry name" value="DNA_mismatch_repair_MutS_sf"/>
</dbReference>
<dbReference type="InterPro" id="IPR027417">
    <property type="entry name" value="P-loop_NTPase"/>
</dbReference>
<evidence type="ECO:0000256" key="2">
    <source>
        <dbReference type="ARBA" id="ARBA00022840"/>
    </source>
</evidence>
<dbReference type="Pfam" id="PF00488">
    <property type="entry name" value="MutS_V"/>
    <property type="match status" value="1"/>
</dbReference>
<dbReference type="SUPFAM" id="SSF52540">
    <property type="entry name" value="P-loop containing nucleoside triphosphate hydrolases"/>
    <property type="match status" value="1"/>
</dbReference>
<dbReference type="GO" id="GO:0030983">
    <property type="term" value="F:mismatched DNA binding"/>
    <property type="evidence" value="ECO:0007669"/>
    <property type="project" value="InterPro"/>
</dbReference>
<evidence type="ECO:0000259" key="4">
    <source>
        <dbReference type="SMART" id="SM00534"/>
    </source>
</evidence>
<dbReference type="Gene3D" id="1.10.1420.10">
    <property type="match status" value="1"/>
</dbReference>
<accession>A0A4Q7MZH6</accession>
<evidence type="ECO:0000256" key="3">
    <source>
        <dbReference type="ARBA" id="ARBA00023125"/>
    </source>
</evidence>
<organism evidence="5 6">
    <name type="scientific">Pseudobacter ginsenosidimutans</name>
    <dbReference type="NCBI Taxonomy" id="661488"/>
    <lineage>
        <taxon>Bacteria</taxon>
        <taxon>Pseudomonadati</taxon>
        <taxon>Bacteroidota</taxon>
        <taxon>Chitinophagia</taxon>
        <taxon>Chitinophagales</taxon>
        <taxon>Chitinophagaceae</taxon>
        <taxon>Pseudobacter</taxon>
    </lineage>
</organism>
<keyword evidence="1" id="KW-0547">Nucleotide-binding</keyword>
<dbReference type="GO" id="GO:0005829">
    <property type="term" value="C:cytosol"/>
    <property type="evidence" value="ECO:0007669"/>
    <property type="project" value="TreeGrafter"/>
</dbReference>
<proteinExistence type="predicted"/>
<dbReference type="Gene3D" id="3.40.50.300">
    <property type="entry name" value="P-loop containing nucleotide triphosphate hydrolases"/>
    <property type="match status" value="1"/>
</dbReference>
<evidence type="ECO:0000256" key="1">
    <source>
        <dbReference type="ARBA" id="ARBA00022741"/>
    </source>
</evidence>
<evidence type="ECO:0000313" key="5">
    <source>
        <dbReference type="EMBL" id="RZS74681.1"/>
    </source>
</evidence>
<dbReference type="PANTHER" id="PTHR11361:SF99">
    <property type="entry name" value="DNA MISMATCH REPAIR PROTEIN"/>
    <property type="match status" value="1"/>
</dbReference>
<protein>
    <submittedName>
        <fullName evidence="5">MutS-like protein</fullName>
    </submittedName>
</protein>
<sequence>MSFTIDKQSLDELNLMGKFRPGSVYFLFNRVKTRGGGELLDEMFRQPLTLEHIINERTAIFQFFQDANLSFSFDIQQVTLMHQYVNASNEQGQLAGFANILVKKALSGLTRDERYKLLIQGLQATIVTLKRCYGLAVELCMLEGPYQHRANEIKQILSSPQLTKLIETDIYTSISVRTIAEYDYLLKRKLNNDIKSVLDFISEVDVNIAVSSVARERGFTYARALPKQMNSFNATNLRHPCIDNAVGNNIEMQKQSNVIFLTGANMAGKSTWMKSIGISMYLAHIGFPIAASSMEFSVREGIYSSINVADNIGLGYSHFYAEVVRVKNAADATATGKHLLLMFDELFKGTNVKDAYDGTLAVTEAFSEYVNCLFIVSTHIIEVGEALKKRSNIQFTYMPTIMEGSVPKYTYLLEKGITEDRQGMLIIRNEGIIELIGDSKNI</sequence>
<dbReference type="EMBL" id="SGXA01000001">
    <property type="protein sequence ID" value="RZS74681.1"/>
    <property type="molecule type" value="Genomic_DNA"/>
</dbReference>
<dbReference type="OrthoDB" id="1097361at2"/>
<dbReference type="RefSeq" id="WP_130539132.1">
    <property type="nucleotide sequence ID" value="NZ_CP042431.1"/>
</dbReference>
<dbReference type="PANTHER" id="PTHR11361">
    <property type="entry name" value="DNA MISMATCH REPAIR PROTEIN MUTS FAMILY MEMBER"/>
    <property type="match status" value="1"/>
</dbReference>
<dbReference type="AlphaFoldDB" id="A0A4Q7MZH6"/>
<dbReference type="Proteomes" id="UP000293874">
    <property type="component" value="Unassembled WGS sequence"/>
</dbReference>
<keyword evidence="6" id="KW-1185">Reference proteome</keyword>
<keyword evidence="3" id="KW-0238">DNA-binding</keyword>
<name>A0A4Q7MZH6_9BACT</name>
<dbReference type="SUPFAM" id="SSF48334">
    <property type="entry name" value="DNA repair protein MutS, domain III"/>
    <property type="match status" value="1"/>
</dbReference>
<dbReference type="GO" id="GO:0006298">
    <property type="term" value="P:mismatch repair"/>
    <property type="evidence" value="ECO:0007669"/>
    <property type="project" value="InterPro"/>
</dbReference>
<evidence type="ECO:0000313" key="6">
    <source>
        <dbReference type="Proteomes" id="UP000293874"/>
    </source>
</evidence>
<feature type="domain" description="DNA mismatch repair proteins mutS family" evidence="4">
    <location>
        <begin position="256"/>
        <end position="434"/>
    </location>
</feature>
<comment type="caution">
    <text evidence="5">The sequence shown here is derived from an EMBL/GenBank/DDBJ whole genome shotgun (WGS) entry which is preliminary data.</text>
</comment>
<gene>
    <name evidence="5" type="ORF">EV199_0531</name>
</gene>
<dbReference type="InterPro" id="IPR045076">
    <property type="entry name" value="MutS"/>
</dbReference>
<reference evidence="5 6" key="1">
    <citation type="submission" date="2019-02" db="EMBL/GenBank/DDBJ databases">
        <title>Genomic Encyclopedia of Type Strains, Phase IV (KMG-IV): sequencing the most valuable type-strain genomes for metagenomic binning, comparative biology and taxonomic classification.</title>
        <authorList>
            <person name="Goeker M."/>
        </authorList>
    </citation>
    <scope>NUCLEOTIDE SEQUENCE [LARGE SCALE GENOMIC DNA]</scope>
    <source>
        <strain evidence="5 6">DSM 18116</strain>
    </source>
</reference>
<keyword evidence="2" id="KW-0067">ATP-binding</keyword>